<feature type="transmembrane region" description="Helical" evidence="1">
    <location>
        <begin position="118"/>
        <end position="137"/>
    </location>
</feature>
<feature type="transmembrane region" description="Helical" evidence="1">
    <location>
        <begin position="12"/>
        <end position="38"/>
    </location>
</feature>
<proteinExistence type="predicted"/>
<keyword evidence="1" id="KW-1133">Transmembrane helix</keyword>
<feature type="transmembrane region" description="Helical" evidence="1">
    <location>
        <begin position="58"/>
        <end position="85"/>
    </location>
</feature>
<organism evidence="2 3">
    <name type="scientific">Thermus filiformis</name>
    <dbReference type="NCBI Taxonomy" id="276"/>
    <lineage>
        <taxon>Bacteria</taxon>
        <taxon>Thermotogati</taxon>
        <taxon>Deinococcota</taxon>
        <taxon>Deinococci</taxon>
        <taxon>Thermales</taxon>
        <taxon>Thermaceae</taxon>
        <taxon>Thermus</taxon>
    </lineage>
</organism>
<evidence type="ECO:0000313" key="2">
    <source>
        <dbReference type="EMBL" id="KIX84606.1"/>
    </source>
</evidence>
<keyword evidence="3" id="KW-1185">Reference proteome</keyword>
<accession>A0A0D6XBA3</accession>
<dbReference type="RefSeq" id="WP_038066844.1">
    <property type="nucleotide sequence ID" value="NZ_JPSL02000038.1"/>
</dbReference>
<dbReference type="AlphaFoldDB" id="A0A0D6XBA3"/>
<sequence length="144" mass="16088">MGAIISGLLNILQWLASTFANLAAWLVATIRAIAEWVLRLVELPLVWLWNRLVDVLNWAFVAIFWLLGHIVELPFIVLSVLVSLLPDMPASWTNLVSGSVIIPALSLANQILPISEALLAFQLWLGFYGLMAVWRLITFLRGGR</sequence>
<feature type="transmembrane region" description="Helical" evidence="1">
    <location>
        <begin position="92"/>
        <end position="112"/>
    </location>
</feature>
<dbReference type="Proteomes" id="UP000030364">
    <property type="component" value="Unassembled WGS sequence"/>
</dbReference>
<comment type="caution">
    <text evidence="2">The sequence shown here is derived from an EMBL/GenBank/DDBJ whole genome shotgun (WGS) entry which is preliminary data.</text>
</comment>
<evidence type="ECO:0000256" key="1">
    <source>
        <dbReference type="SAM" id="Phobius"/>
    </source>
</evidence>
<dbReference type="OrthoDB" id="32726at2"/>
<keyword evidence="1" id="KW-0812">Transmembrane</keyword>
<reference evidence="2 3" key="1">
    <citation type="journal article" date="2015" name="Genome Announc.">
        <title>Draft Genome Sequence of the Thermophile Thermus filiformis ATCC 43280, Producer of Carotenoid-(Di)glucoside-Branched Fatty Acid (Di)esters and Source of Hyperthermostable Enzymes of Biotechnological Interest.</title>
        <authorList>
            <person name="Mandelli F."/>
            <person name="Oliveira Ramires B."/>
            <person name="Couger M.B."/>
            <person name="Paixao D.A."/>
            <person name="Camilo C.M."/>
            <person name="Polikarpov I."/>
            <person name="Prade R."/>
            <person name="Riano-Pachon D.M."/>
            <person name="Squina F.M."/>
        </authorList>
    </citation>
    <scope>NUCLEOTIDE SEQUENCE [LARGE SCALE GENOMIC DNA]</scope>
    <source>
        <strain evidence="2 3">ATCC 43280</strain>
    </source>
</reference>
<protein>
    <submittedName>
        <fullName evidence="2">Uncharacterized protein</fullName>
    </submittedName>
</protein>
<dbReference type="EMBL" id="JPSL02000038">
    <property type="protein sequence ID" value="KIX84606.1"/>
    <property type="molecule type" value="Genomic_DNA"/>
</dbReference>
<gene>
    <name evidence="2" type="ORF">THFILI_04695</name>
</gene>
<name>A0A0D6XBA3_THEFI</name>
<keyword evidence="1" id="KW-0472">Membrane</keyword>
<evidence type="ECO:0000313" key="3">
    <source>
        <dbReference type="Proteomes" id="UP000030364"/>
    </source>
</evidence>